<feature type="compositionally biased region" description="Basic and acidic residues" evidence="1">
    <location>
        <begin position="37"/>
        <end position="47"/>
    </location>
</feature>
<reference evidence="3" key="1">
    <citation type="journal article" date="2019" name="Int. J. Syst. Evol. Microbiol.">
        <title>The Global Catalogue of Microorganisms (GCM) 10K type strain sequencing project: providing services to taxonomists for standard genome sequencing and annotation.</title>
        <authorList>
            <consortium name="The Broad Institute Genomics Platform"/>
            <consortium name="The Broad Institute Genome Sequencing Center for Infectious Disease"/>
            <person name="Wu L."/>
            <person name="Ma J."/>
        </authorList>
    </citation>
    <scope>NUCLEOTIDE SEQUENCE [LARGE SCALE GENOMIC DNA]</scope>
    <source>
        <strain evidence="3">CGMCC 1.16060</strain>
    </source>
</reference>
<evidence type="ECO:0000313" key="3">
    <source>
        <dbReference type="Proteomes" id="UP000655016"/>
    </source>
</evidence>
<dbReference type="Proteomes" id="UP000655016">
    <property type="component" value="Unassembled WGS sequence"/>
</dbReference>
<name>A0ABQ1TZT8_9FLAO</name>
<accession>A0ABQ1TZT8</accession>
<sequence length="53" mass="5965">MQLKNHAMNISHHKTNVEESARTSNKKAGTKSTSSRANEKSNIETRKSILIKK</sequence>
<keyword evidence="3" id="KW-1185">Reference proteome</keyword>
<gene>
    <name evidence="2" type="ORF">GCM10011518_14200</name>
</gene>
<proteinExistence type="predicted"/>
<organism evidence="2 3">
    <name type="scientific">Flavobacterium limi</name>
    <dbReference type="NCBI Taxonomy" id="2045105"/>
    <lineage>
        <taxon>Bacteria</taxon>
        <taxon>Pseudomonadati</taxon>
        <taxon>Bacteroidota</taxon>
        <taxon>Flavobacteriia</taxon>
        <taxon>Flavobacteriales</taxon>
        <taxon>Flavobacteriaceae</taxon>
        <taxon>Flavobacterium</taxon>
    </lineage>
</organism>
<comment type="caution">
    <text evidence="2">The sequence shown here is derived from an EMBL/GenBank/DDBJ whole genome shotgun (WGS) entry which is preliminary data.</text>
</comment>
<feature type="region of interest" description="Disordered" evidence="1">
    <location>
        <begin position="1"/>
        <end position="53"/>
    </location>
</feature>
<evidence type="ECO:0000313" key="2">
    <source>
        <dbReference type="EMBL" id="GGF06090.1"/>
    </source>
</evidence>
<evidence type="ECO:0000256" key="1">
    <source>
        <dbReference type="SAM" id="MobiDB-lite"/>
    </source>
</evidence>
<protein>
    <submittedName>
        <fullName evidence="2">Uncharacterized protein</fullName>
    </submittedName>
</protein>
<dbReference type="EMBL" id="BMKP01000002">
    <property type="protein sequence ID" value="GGF06090.1"/>
    <property type="molecule type" value="Genomic_DNA"/>
</dbReference>